<proteinExistence type="predicted"/>
<comment type="caution">
    <text evidence="3">The sequence shown here is derived from an EMBL/GenBank/DDBJ whole genome shotgun (WGS) entry which is preliminary data.</text>
</comment>
<evidence type="ECO:0000313" key="3">
    <source>
        <dbReference type="EMBL" id="KAH6895222.1"/>
    </source>
</evidence>
<feature type="chain" id="PRO_5040387815" description="Secreted protein" evidence="2">
    <location>
        <begin position="23"/>
        <end position="93"/>
    </location>
</feature>
<evidence type="ECO:0000256" key="2">
    <source>
        <dbReference type="SAM" id="SignalP"/>
    </source>
</evidence>
<evidence type="ECO:0000313" key="4">
    <source>
        <dbReference type="Proteomes" id="UP000777438"/>
    </source>
</evidence>
<organism evidence="3 4">
    <name type="scientific">Thelonectria olida</name>
    <dbReference type="NCBI Taxonomy" id="1576542"/>
    <lineage>
        <taxon>Eukaryota</taxon>
        <taxon>Fungi</taxon>
        <taxon>Dikarya</taxon>
        <taxon>Ascomycota</taxon>
        <taxon>Pezizomycotina</taxon>
        <taxon>Sordariomycetes</taxon>
        <taxon>Hypocreomycetidae</taxon>
        <taxon>Hypocreales</taxon>
        <taxon>Nectriaceae</taxon>
        <taxon>Thelonectria</taxon>
    </lineage>
</organism>
<dbReference type="AlphaFoldDB" id="A0A9P9AQK9"/>
<dbReference type="EMBL" id="JAGPYM010000004">
    <property type="protein sequence ID" value="KAH6895222.1"/>
    <property type="molecule type" value="Genomic_DNA"/>
</dbReference>
<gene>
    <name evidence="3" type="ORF">B0T10DRAFT_210760</name>
</gene>
<protein>
    <recommendedName>
        <fullName evidence="5">Secreted protein</fullName>
    </recommendedName>
</protein>
<keyword evidence="2" id="KW-0732">Signal</keyword>
<feature type="region of interest" description="Disordered" evidence="1">
    <location>
        <begin position="27"/>
        <end position="93"/>
    </location>
</feature>
<keyword evidence="4" id="KW-1185">Reference proteome</keyword>
<name>A0A9P9AQK9_9HYPO</name>
<feature type="signal peptide" evidence="2">
    <location>
        <begin position="1"/>
        <end position="22"/>
    </location>
</feature>
<accession>A0A9P9AQK9</accession>
<reference evidence="3 4" key="1">
    <citation type="journal article" date="2021" name="Nat. Commun.">
        <title>Genetic determinants of endophytism in the Arabidopsis root mycobiome.</title>
        <authorList>
            <person name="Mesny F."/>
            <person name="Miyauchi S."/>
            <person name="Thiergart T."/>
            <person name="Pickel B."/>
            <person name="Atanasova L."/>
            <person name="Karlsson M."/>
            <person name="Huettel B."/>
            <person name="Barry K.W."/>
            <person name="Haridas S."/>
            <person name="Chen C."/>
            <person name="Bauer D."/>
            <person name="Andreopoulos W."/>
            <person name="Pangilinan J."/>
            <person name="LaButti K."/>
            <person name="Riley R."/>
            <person name="Lipzen A."/>
            <person name="Clum A."/>
            <person name="Drula E."/>
            <person name="Henrissat B."/>
            <person name="Kohler A."/>
            <person name="Grigoriev I.V."/>
            <person name="Martin F.M."/>
            <person name="Hacquard S."/>
        </authorList>
    </citation>
    <scope>NUCLEOTIDE SEQUENCE [LARGE SCALE GENOMIC DNA]</scope>
    <source>
        <strain evidence="3 4">MPI-CAGE-CH-0241</strain>
    </source>
</reference>
<feature type="compositionally biased region" description="Basic residues" evidence="1">
    <location>
        <begin position="73"/>
        <end position="93"/>
    </location>
</feature>
<evidence type="ECO:0000256" key="1">
    <source>
        <dbReference type="SAM" id="MobiDB-lite"/>
    </source>
</evidence>
<dbReference type="Proteomes" id="UP000777438">
    <property type="component" value="Unassembled WGS sequence"/>
</dbReference>
<sequence>MEAVASDATWSWWAFLLSGVRCGEMERSEGGSAGGVLGATAGDRGVSIGERQSGELGPSRREGLMAETQFPKAMKRRRRRRRKRKRRRKVWAK</sequence>
<evidence type="ECO:0008006" key="5">
    <source>
        <dbReference type="Google" id="ProtNLM"/>
    </source>
</evidence>